<evidence type="ECO:0000313" key="2">
    <source>
        <dbReference type="EMBL" id="GAI92739.1"/>
    </source>
</evidence>
<dbReference type="Pfam" id="PF16949">
    <property type="entry name" value="ABC_tran_2"/>
    <property type="match status" value="1"/>
</dbReference>
<feature type="non-terminal residue" evidence="2">
    <location>
        <position position="1"/>
    </location>
</feature>
<keyword evidence="1" id="KW-0472">Membrane</keyword>
<organism evidence="2">
    <name type="scientific">marine sediment metagenome</name>
    <dbReference type="NCBI Taxonomy" id="412755"/>
    <lineage>
        <taxon>unclassified sequences</taxon>
        <taxon>metagenomes</taxon>
        <taxon>ecological metagenomes</taxon>
    </lineage>
</organism>
<reference evidence="2" key="1">
    <citation type="journal article" date="2014" name="Front. Microbiol.">
        <title>High frequency of phylogenetically diverse reductive dehalogenase-homologous genes in deep subseafloor sedimentary metagenomes.</title>
        <authorList>
            <person name="Kawai M."/>
            <person name="Futagami T."/>
            <person name="Toyoda A."/>
            <person name="Takaki Y."/>
            <person name="Nishi S."/>
            <person name="Hori S."/>
            <person name="Arai W."/>
            <person name="Tsubouchi T."/>
            <person name="Morono Y."/>
            <person name="Uchiyama I."/>
            <person name="Ito T."/>
            <person name="Fujiyama A."/>
            <person name="Inagaki F."/>
            <person name="Takami H."/>
        </authorList>
    </citation>
    <scope>NUCLEOTIDE SEQUENCE</scope>
    <source>
        <strain evidence="2">Expedition CK06-06</strain>
    </source>
</reference>
<comment type="caution">
    <text evidence="2">The sequence shown here is derived from an EMBL/GenBank/DDBJ whole genome shotgun (WGS) entry which is preliminary data.</text>
</comment>
<feature type="transmembrane region" description="Helical" evidence="1">
    <location>
        <begin position="22"/>
        <end position="50"/>
    </location>
</feature>
<proteinExistence type="predicted"/>
<protein>
    <submittedName>
        <fullName evidence="2">Uncharacterized protein</fullName>
    </submittedName>
</protein>
<dbReference type="InterPro" id="IPR031599">
    <property type="entry name" value="ABC_tran_2"/>
</dbReference>
<dbReference type="AlphaFoldDB" id="X1UK53"/>
<evidence type="ECO:0000256" key="1">
    <source>
        <dbReference type="SAM" id="Phobius"/>
    </source>
</evidence>
<dbReference type="EMBL" id="BARW01019214">
    <property type="protein sequence ID" value="GAI92739.1"/>
    <property type="molecule type" value="Genomic_DNA"/>
</dbReference>
<accession>X1UK53</accession>
<gene>
    <name evidence="2" type="ORF">S12H4_32733</name>
</gene>
<sequence>CPNWLLAEFIIICSNIFLKSTFLFTLICAGITTVYTLTIVSISIGFGALFPDFTESNPSKIVGFVRKKKISKKVRNIIIK</sequence>
<keyword evidence="1" id="KW-1133">Transmembrane helix</keyword>
<name>X1UK53_9ZZZZ</name>
<keyword evidence="1" id="KW-0812">Transmembrane</keyword>